<dbReference type="CDD" id="cd00586">
    <property type="entry name" value="4HBT"/>
    <property type="match status" value="1"/>
</dbReference>
<evidence type="ECO:0000313" key="5">
    <source>
        <dbReference type="Proteomes" id="UP001597097"/>
    </source>
</evidence>
<evidence type="ECO:0000256" key="3">
    <source>
        <dbReference type="SAM" id="MobiDB-lite"/>
    </source>
</evidence>
<comment type="similarity">
    <text evidence="1">Belongs to the 4-hydroxybenzoyl-CoA thioesterase family.</text>
</comment>
<dbReference type="InterPro" id="IPR050563">
    <property type="entry name" value="4-hydroxybenzoyl-CoA_TE"/>
</dbReference>
<reference evidence="5" key="1">
    <citation type="journal article" date="2019" name="Int. J. Syst. Evol. Microbiol.">
        <title>The Global Catalogue of Microorganisms (GCM) 10K type strain sequencing project: providing services to taxonomists for standard genome sequencing and annotation.</title>
        <authorList>
            <consortium name="The Broad Institute Genomics Platform"/>
            <consortium name="The Broad Institute Genome Sequencing Center for Infectious Disease"/>
            <person name="Wu L."/>
            <person name="Ma J."/>
        </authorList>
    </citation>
    <scope>NUCLEOTIDE SEQUENCE [LARGE SCALE GENOMIC DNA]</scope>
    <source>
        <strain evidence="5">CGMCC 1.15399</strain>
    </source>
</reference>
<evidence type="ECO:0000313" key="4">
    <source>
        <dbReference type="EMBL" id="MFD1544099.1"/>
    </source>
</evidence>
<gene>
    <name evidence="4" type="ORF">ACFSJ0_44150</name>
</gene>
<sequence>MSGPRPLRRRVEHVDTDAAGVVHFTRYASLIETALLEDLEAMGVGTRLMSEHKLLPAVTELRMRYGAAARFPDRIEVRAGIDHVGGASWRVSGTVRRLPDHADTGADAAGMWPDAADVWRDDASVLRDRADVLRDRANAGSDRANAGSDRADFGPDRVEVGRDRGGLGPDRAGLGPDRAGPGVERAGVRVERPGARTGTLLATGTLVMCLVNAADGTPAPLPAALRAALRAQLSGERNDGRDR</sequence>
<dbReference type="PANTHER" id="PTHR31793">
    <property type="entry name" value="4-HYDROXYBENZOYL-COA THIOESTERASE FAMILY MEMBER"/>
    <property type="match status" value="1"/>
</dbReference>
<feature type="region of interest" description="Disordered" evidence="3">
    <location>
        <begin position="138"/>
        <end position="184"/>
    </location>
</feature>
<dbReference type="EMBL" id="JBHUCM010000043">
    <property type="protein sequence ID" value="MFD1544099.1"/>
    <property type="molecule type" value="Genomic_DNA"/>
</dbReference>
<dbReference type="RefSeq" id="WP_219528374.1">
    <property type="nucleotide sequence ID" value="NZ_JAHKRM010000004.1"/>
</dbReference>
<dbReference type="Proteomes" id="UP001597097">
    <property type="component" value="Unassembled WGS sequence"/>
</dbReference>
<organism evidence="4 5">
    <name type="scientific">Nonomuraea guangzhouensis</name>
    <dbReference type="NCBI Taxonomy" id="1291555"/>
    <lineage>
        <taxon>Bacteria</taxon>
        <taxon>Bacillati</taxon>
        <taxon>Actinomycetota</taxon>
        <taxon>Actinomycetes</taxon>
        <taxon>Streptosporangiales</taxon>
        <taxon>Streptosporangiaceae</taxon>
        <taxon>Nonomuraea</taxon>
    </lineage>
</organism>
<proteinExistence type="inferred from homology"/>
<evidence type="ECO:0000256" key="1">
    <source>
        <dbReference type="ARBA" id="ARBA00005953"/>
    </source>
</evidence>
<protein>
    <submittedName>
        <fullName evidence="4">Acyl-CoA thioesterase</fullName>
        <ecNumber evidence="4">3.1.2.-</ecNumber>
    </submittedName>
</protein>
<accession>A0ABW4GNZ9</accession>
<name>A0ABW4GNZ9_9ACTN</name>
<dbReference type="PROSITE" id="PS01328">
    <property type="entry name" value="4HBCOA_THIOESTERASE"/>
    <property type="match status" value="1"/>
</dbReference>
<dbReference type="InterPro" id="IPR008272">
    <property type="entry name" value="HB-CoA_thioesterase_AS"/>
</dbReference>
<dbReference type="EC" id="3.1.2.-" evidence="4"/>
<dbReference type="PANTHER" id="PTHR31793:SF27">
    <property type="entry name" value="NOVEL THIOESTERASE SUPERFAMILY DOMAIN AND SAPOSIN A-TYPE DOMAIN CONTAINING PROTEIN (0610012H03RIK)"/>
    <property type="match status" value="1"/>
</dbReference>
<feature type="compositionally biased region" description="Basic and acidic residues" evidence="3">
    <location>
        <begin position="149"/>
        <end position="165"/>
    </location>
</feature>
<dbReference type="Pfam" id="PF13279">
    <property type="entry name" value="4HBT_2"/>
    <property type="match status" value="1"/>
</dbReference>
<keyword evidence="2 4" id="KW-0378">Hydrolase</keyword>
<comment type="caution">
    <text evidence="4">The sequence shown here is derived from an EMBL/GenBank/DDBJ whole genome shotgun (WGS) entry which is preliminary data.</text>
</comment>
<keyword evidence="5" id="KW-1185">Reference proteome</keyword>
<dbReference type="GO" id="GO:0016787">
    <property type="term" value="F:hydrolase activity"/>
    <property type="evidence" value="ECO:0007669"/>
    <property type="project" value="UniProtKB-KW"/>
</dbReference>
<evidence type="ECO:0000256" key="2">
    <source>
        <dbReference type="ARBA" id="ARBA00022801"/>
    </source>
</evidence>